<reference evidence="1" key="1">
    <citation type="submission" date="2021-08" db="EMBL/GenBank/DDBJ databases">
        <title>Sphingopyxis panaciterrulae sp. nov., isolated from the surface water of the Yellow Sea.</title>
        <authorList>
            <person name="Gao Z."/>
            <person name="Zhang D."/>
            <person name="Zhang A."/>
        </authorList>
    </citation>
    <scope>NUCLEOTIDE SEQUENCE</scope>
    <source>
        <strain evidence="1">XHP0097</strain>
    </source>
</reference>
<proteinExistence type="predicted"/>
<keyword evidence="2" id="KW-1185">Reference proteome</keyword>
<accession>A0ABS7MIB3</accession>
<protein>
    <submittedName>
        <fullName evidence="1">Uncharacterized protein</fullName>
    </submittedName>
</protein>
<gene>
    <name evidence="1" type="ORF">K5P26_11770</name>
</gene>
<dbReference type="Proteomes" id="UP001166571">
    <property type="component" value="Unassembled WGS sequence"/>
</dbReference>
<dbReference type="RefSeq" id="WP_222136963.1">
    <property type="nucleotide sequence ID" value="NZ_JAILXK010000002.1"/>
</dbReference>
<evidence type="ECO:0000313" key="1">
    <source>
        <dbReference type="EMBL" id="MBY4637816.1"/>
    </source>
</evidence>
<comment type="caution">
    <text evidence="1">The sequence shown here is derived from an EMBL/GenBank/DDBJ whole genome shotgun (WGS) entry which is preliminary data.</text>
</comment>
<organism evidence="1 2">
    <name type="scientific">Sphingopyxis jiangsuensis</name>
    <dbReference type="NCBI Taxonomy" id="2871171"/>
    <lineage>
        <taxon>Bacteria</taxon>
        <taxon>Pseudomonadati</taxon>
        <taxon>Pseudomonadota</taxon>
        <taxon>Alphaproteobacteria</taxon>
        <taxon>Sphingomonadales</taxon>
        <taxon>Sphingomonadaceae</taxon>
        <taxon>Sphingopyxis</taxon>
    </lineage>
</organism>
<sequence>MMDENFMRVWVAGHGQLSADIDRLVRKSVAAFDRFAELVTPSHREGADTYFVRVAECCKSIGRAATRKRARAR</sequence>
<evidence type="ECO:0000313" key="2">
    <source>
        <dbReference type="Proteomes" id="UP001166571"/>
    </source>
</evidence>
<name>A0ABS7MIB3_9SPHN</name>
<dbReference type="EMBL" id="JAILXK010000002">
    <property type="protein sequence ID" value="MBY4637816.1"/>
    <property type="molecule type" value="Genomic_DNA"/>
</dbReference>